<dbReference type="Proteomes" id="UP001163321">
    <property type="component" value="Chromosome 10"/>
</dbReference>
<comment type="caution">
    <text evidence="1">The sequence shown here is derived from an EMBL/GenBank/DDBJ whole genome shotgun (WGS) entry which is preliminary data.</text>
</comment>
<organism evidence="1 2">
    <name type="scientific">Peronosclerospora sorghi</name>
    <dbReference type="NCBI Taxonomy" id="230839"/>
    <lineage>
        <taxon>Eukaryota</taxon>
        <taxon>Sar</taxon>
        <taxon>Stramenopiles</taxon>
        <taxon>Oomycota</taxon>
        <taxon>Peronosporomycetes</taxon>
        <taxon>Peronosporales</taxon>
        <taxon>Peronosporaceae</taxon>
        <taxon>Peronosclerospora</taxon>
    </lineage>
</organism>
<dbReference type="EMBL" id="CM047589">
    <property type="protein sequence ID" value="KAI9920225.1"/>
    <property type="molecule type" value="Genomic_DNA"/>
</dbReference>
<keyword evidence="2" id="KW-1185">Reference proteome</keyword>
<name>A0ACC0WQA0_9STRA</name>
<proteinExistence type="predicted"/>
<gene>
    <name evidence="1" type="ORF">PsorP6_015922</name>
</gene>
<sequence length="154" mass="16778">MKLSDTKCAPSHPGAAVRPGKKYNEGSFVANGTFAVDTGKFTGCSPKDNFIVKQPPSEDNVGWGPMNKPTTAEVFDALYDKAIKNLCSLDECTCWTATVSRLKYSSVVEKFHLDFTVINACDIVGEDWKAHGLNSEVFKHMAIIGGTFYGGEMK</sequence>
<evidence type="ECO:0000313" key="1">
    <source>
        <dbReference type="EMBL" id="KAI9920225.1"/>
    </source>
</evidence>
<protein>
    <submittedName>
        <fullName evidence="1">Uncharacterized protein</fullName>
    </submittedName>
</protein>
<accession>A0ACC0WQA0</accession>
<reference evidence="1 2" key="1">
    <citation type="journal article" date="2022" name="bioRxiv">
        <title>The genome of the oomycete Peronosclerospora sorghi, a cosmopolitan pathogen of maize and sorghum, is inflated with dispersed pseudogenes.</title>
        <authorList>
            <person name="Fletcher K."/>
            <person name="Martin F."/>
            <person name="Isakeit T."/>
            <person name="Cavanaugh K."/>
            <person name="Magill C."/>
            <person name="Michelmore R."/>
        </authorList>
    </citation>
    <scope>NUCLEOTIDE SEQUENCE [LARGE SCALE GENOMIC DNA]</scope>
    <source>
        <strain evidence="1">P6</strain>
    </source>
</reference>
<evidence type="ECO:0000313" key="2">
    <source>
        <dbReference type="Proteomes" id="UP001163321"/>
    </source>
</evidence>